<name>A0A1V0SKN8_9VIRU</name>
<gene>
    <name evidence="1" type="ORF">Klosneuvirus_4_124</name>
</gene>
<protein>
    <submittedName>
        <fullName evidence="1">Uncharacterized protein</fullName>
    </submittedName>
</protein>
<sequence length="147" mass="17356">MAKIVYSVQDTQANHLPENIIELPSTPIWHRGGTLSYPDGVDPKGYRTAICKKFVNNCRYTLYSDGTQRWLRRVQRTKEELVGDRFIRTEFQPSQKWPQGGFMLVPKGIDRWNIRKKIYCEVTTSSKNMNYWVSYFSDGSESWMRYN</sequence>
<proteinExistence type="predicted"/>
<evidence type="ECO:0000313" key="1">
    <source>
        <dbReference type="EMBL" id="ARF12309.1"/>
    </source>
</evidence>
<dbReference type="EMBL" id="KY684111">
    <property type="protein sequence ID" value="ARF12309.1"/>
    <property type="molecule type" value="Genomic_DNA"/>
</dbReference>
<organism evidence="1">
    <name type="scientific">Klosneuvirus KNV1</name>
    <dbReference type="NCBI Taxonomy" id="1977640"/>
    <lineage>
        <taxon>Viruses</taxon>
        <taxon>Varidnaviria</taxon>
        <taxon>Bamfordvirae</taxon>
        <taxon>Nucleocytoviricota</taxon>
        <taxon>Megaviricetes</taxon>
        <taxon>Imitervirales</taxon>
        <taxon>Mimiviridae</taxon>
        <taxon>Klosneuvirinae</taxon>
        <taxon>Klosneuvirus</taxon>
    </lineage>
</organism>
<accession>A0A1V0SKN8</accession>
<reference evidence="1" key="1">
    <citation type="journal article" date="2017" name="Science">
        <title>Giant viruses with an expanded complement of translation system components.</title>
        <authorList>
            <person name="Schulz F."/>
            <person name="Yutin N."/>
            <person name="Ivanova N.N."/>
            <person name="Ortega D.R."/>
            <person name="Lee T.K."/>
            <person name="Vierheilig J."/>
            <person name="Daims H."/>
            <person name="Horn M."/>
            <person name="Wagner M."/>
            <person name="Jensen G.J."/>
            <person name="Kyrpides N.C."/>
            <person name="Koonin E.V."/>
            <person name="Woyke T."/>
        </authorList>
    </citation>
    <scope>NUCLEOTIDE SEQUENCE</scope>
    <source>
        <strain evidence="1">KNV1</strain>
    </source>
</reference>